<reference evidence="1" key="1">
    <citation type="submission" date="2020-05" db="EMBL/GenBank/DDBJ databases">
        <authorList>
            <person name="Chiriac C."/>
            <person name="Salcher M."/>
            <person name="Ghai R."/>
            <person name="Kavagutti S V."/>
        </authorList>
    </citation>
    <scope>NUCLEOTIDE SEQUENCE</scope>
</reference>
<proteinExistence type="predicted"/>
<protein>
    <submittedName>
        <fullName evidence="1">Uncharacterized protein</fullName>
    </submittedName>
</protein>
<organism evidence="1">
    <name type="scientific">uncultured Caudovirales phage</name>
    <dbReference type="NCBI Taxonomy" id="2100421"/>
    <lineage>
        <taxon>Viruses</taxon>
        <taxon>Duplodnaviria</taxon>
        <taxon>Heunggongvirae</taxon>
        <taxon>Uroviricota</taxon>
        <taxon>Caudoviricetes</taxon>
        <taxon>Peduoviridae</taxon>
        <taxon>Maltschvirus</taxon>
        <taxon>Maltschvirus maltsch</taxon>
    </lineage>
</organism>
<sequence length="79" mass="8719">MNEAQRQAVGWFEEPGIDWGSPTATLIPGDPRTLVALFTLWSGLPFNPALEQETQLKAMQRKVKQDAFAGTGFFQLGLP</sequence>
<accession>A0A6J5QM72</accession>
<gene>
    <name evidence="1" type="ORF">UFOVP1122_42</name>
</gene>
<name>A0A6J5QM72_9CAUD</name>
<evidence type="ECO:0000313" key="1">
    <source>
        <dbReference type="EMBL" id="CAB4184882.1"/>
    </source>
</evidence>
<dbReference type="EMBL" id="LR797061">
    <property type="protein sequence ID" value="CAB4184882.1"/>
    <property type="molecule type" value="Genomic_DNA"/>
</dbReference>